<keyword evidence="1" id="KW-0812">Transmembrane</keyword>
<feature type="transmembrane region" description="Helical" evidence="1">
    <location>
        <begin position="12"/>
        <end position="33"/>
    </location>
</feature>
<feature type="transmembrane region" description="Helical" evidence="1">
    <location>
        <begin position="314"/>
        <end position="331"/>
    </location>
</feature>
<feature type="transmembrane region" description="Helical" evidence="1">
    <location>
        <begin position="76"/>
        <end position="96"/>
    </location>
</feature>
<comment type="caution">
    <text evidence="2">The sequence shown here is derived from an EMBL/GenBank/DDBJ whole genome shotgun (WGS) entry which is preliminary data.</text>
</comment>
<feature type="transmembrane region" description="Helical" evidence="1">
    <location>
        <begin position="276"/>
        <end position="294"/>
    </location>
</feature>
<proteinExistence type="predicted"/>
<gene>
    <name evidence="2" type="ORF">GCM10009001_09830</name>
</gene>
<name>A0ABN1FQM8_9BACI</name>
<keyword evidence="1" id="KW-0472">Membrane</keyword>
<feature type="transmembrane region" description="Helical" evidence="1">
    <location>
        <begin position="140"/>
        <end position="162"/>
    </location>
</feature>
<dbReference type="RefSeq" id="WP_343810823.1">
    <property type="nucleotide sequence ID" value="NZ_BAAADS010000006.1"/>
</dbReference>
<dbReference type="Proteomes" id="UP001500866">
    <property type="component" value="Unassembled WGS sequence"/>
</dbReference>
<evidence type="ECO:0000256" key="1">
    <source>
        <dbReference type="SAM" id="Phobius"/>
    </source>
</evidence>
<evidence type="ECO:0000313" key="3">
    <source>
        <dbReference type="Proteomes" id="UP001500866"/>
    </source>
</evidence>
<reference evidence="2 3" key="1">
    <citation type="journal article" date="2019" name="Int. J. Syst. Evol. Microbiol.">
        <title>The Global Catalogue of Microorganisms (GCM) 10K type strain sequencing project: providing services to taxonomists for standard genome sequencing and annotation.</title>
        <authorList>
            <consortium name="The Broad Institute Genomics Platform"/>
            <consortium name="The Broad Institute Genome Sequencing Center for Infectious Disease"/>
            <person name="Wu L."/>
            <person name="Ma J."/>
        </authorList>
    </citation>
    <scope>NUCLEOTIDE SEQUENCE [LARGE SCALE GENOMIC DNA]</scope>
    <source>
        <strain evidence="2 3">JCM 15395</strain>
    </source>
</reference>
<protein>
    <recommendedName>
        <fullName evidence="4">Voltage-dependent anion channel</fullName>
    </recommendedName>
</protein>
<accession>A0ABN1FQM8</accession>
<feature type="transmembrane region" description="Helical" evidence="1">
    <location>
        <begin position="168"/>
        <end position="188"/>
    </location>
</feature>
<dbReference type="EMBL" id="BAAADS010000006">
    <property type="protein sequence ID" value="GAA0595738.1"/>
    <property type="molecule type" value="Genomic_DNA"/>
</dbReference>
<sequence>MLLKGSYKKVEPANGAIIMANGIFLIGAVEAFPLLDIQLGKYLTFLLLIAWVLIYKDLSVQFFHRDFLVPFIHHPVNSFAIGTWIAGVSVLCNVFLRYFPGISIMTEAMAIFNTFLFLFFLGNCFYNFKQLFFDHKDHPVHGVVLLSTVGTQSIIILLNNVFFRFPVYFSEGIIILGLIFYLSGITLIGHRYLRTKNWNLADDWANTNCIIHGALSITGLAIVTTNTFTPFFVSVFWGVVFVLLIAVEIVEVIRAVKRIRRYGLDKGLFTYQVTQWSRNFTFGMFYTFTWVMHLNPFYTIPDSLYKFQTVFMNFWAWVVLLALVGQIALYVKTRLASGKKQQVPAH</sequence>
<organism evidence="2 3">
    <name type="scientific">Virgibacillus siamensis</name>
    <dbReference type="NCBI Taxonomy" id="480071"/>
    <lineage>
        <taxon>Bacteria</taxon>
        <taxon>Bacillati</taxon>
        <taxon>Bacillota</taxon>
        <taxon>Bacilli</taxon>
        <taxon>Bacillales</taxon>
        <taxon>Bacillaceae</taxon>
        <taxon>Virgibacillus</taxon>
    </lineage>
</organism>
<keyword evidence="1" id="KW-1133">Transmembrane helix</keyword>
<evidence type="ECO:0000313" key="2">
    <source>
        <dbReference type="EMBL" id="GAA0595738.1"/>
    </source>
</evidence>
<evidence type="ECO:0008006" key="4">
    <source>
        <dbReference type="Google" id="ProtNLM"/>
    </source>
</evidence>
<feature type="transmembrane region" description="Helical" evidence="1">
    <location>
        <begin position="108"/>
        <end position="128"/>
    </location>
</feature>
<feature type="transmembrane region" description="Helical" evidence="1">
    <location>
        <begin position="235"/>
        <end position="256"/>
    </location>
</feature>
<keyword evidence="3" id="KW-1185">Reference proteome</keyword>
<feature type="transmembrane region" description="Helical" evidence="1">
    <location>
        <begin position="39"/>
        <end position="55"/>
    </location>
</feature>